<evidence type="ECO:0000256" key="1">
    <source>
        <dbReference type="SAM" id="MobiDB-lite"/>
    </source>
</evidence>
<dbReference type="HOGENOM" id="CLU_2037953_0_0_1"/>
<dbReference type="InParanoid" id="G3JI20"/>
<gene>
    <name evidence="2" type="ORF">CCM_05980</name>
</gene>
<feature type="region of interest" description="Disordered" evidence="1">
    <location>
        <begin position="1"/>
        <end position="43"/>
    </location>
</feature>
<feature type="compositionally biased region" description="Polar residues" evidence="1">
    <location>
        <begin position="21"/>
        <end position="36"/>
    </location>
</feature>
<accession>G3JI20</accession>
<dbReference type="GeneID" id="18167998"/>
<dbReference type="VEuPathDB" id="FungiDB:CCM_05980"/>
<reference evidence="2 3" key="1">
    <citation type="journal article" date="2011" name="Genome Biol.">
        <title>Genome sequence of the insect pathogenic fungus Cordyceps militaris, a valued traditional Chinese medicine.</title>
        <authorList>
            <person name="Zheng P."/>
            <person name="Xia Y."/>
            <person name="Xiao G."/>
            <person name="Xiong C."/>
            <person name="Hu X."/>
            <person name="Zhang S."/>
            <person name="Zheng H."/>
            <person name="Huang Y."/>
            <person name="Zhou Y."/>
            <person name="Wang S."/>
            <person name="Zhao G.P."/>
            <person name="Liu X."/>
            <person name="St Leger R.J."/>
            <person name="Wang C."/>
        </authorList>
    </citation>
    <scope>NUCLEOTIDE SEQUENCE [LARGE SCALE GENOMIC DNA]</scope>
    <source>
        <strain evidence="2 3">CM01</strain>
    </source>
</reference>
<keyword evidence="3" id="KW-1185">Reference proteome</keyword>
<protein>
    <submittedName>
        <fullName evidence="2">Uncharacterized protein</fullName>
    </submittedName>
</protein>
<dbReference type="EMBL" id="JH126402">
    <property type="protein sequence ID" value="EGX91823.1"/>
    <property type="molecule type" value="Genomic_DNA"/>
</dbReference>
<sequence length="121" mass="13265">MTIDDFDPSSSSNRGPFHLDSSATISLTPHSVTPSPTDIPRGNKPILLAWHRQYAAARYSKGPRWRDRLAPALQHAVPVVIGQSMTAAEFGSDACLVWLETPPVDQPPQFSFDQPRTKGQA</sequence>
<evidence type="ECO:0000313" key="2">
    <source>
        <dbReference type="EMBL" id="EGX91823.1"/>
    </source>
</evidence>
<proteinExistence type="predicted"/>
<dbReference type="KEGG" id="cmt:CCM_05980"/>
<evidence type="ECO:0000313" key="3">
    <source>
        <dbReference type="Proteomes" id="UP000001610"/>
    </source>
</evidence>
<dbReference type="Proteomes" id="UP000001610">
    <property type="component" value="Unassembled WGS sequence"/>
</dbReference>
<name>G3JI20_CORMM</name>
<dbReference type="AlphaFoldDB" id="G3JI20"/>
<organism evidence="2 3">
    <name type="scientific">Cordyceps militaris (strain CM01)</name>
    <name type="common">Caterpillar fungus</name>
    <dbReference type="NCBI Taxonomy" id="983644"/>
    <lineage>
        <taxon>Eukaryota</taxon>
        <taxon>Fungi</taxon>
        <taxon>Dikarya</taxon>
        <taxon>Ascomycota</taxon>
        <taxon>Pezizomycotina</taxon>
        <taxon>Sordariomycetes</taxon>
        <taxon>Hypocreomycetidae</taxon>
        <taxon>Hypocreales</taxon>
        <taxon>Cordycipitaceae</taxon>
        <taxon>Cordyceps</taxon>
    </lineage>
</organism>
<dbReference type="RefSeq" id="XP_006671187.1">
    <property type="nucleotide sequence ID" value="XM_006671124.1"/>
</dbReference>